<proteinExistence type="predicted"/>
<feature type="region of interest" description="Disordered" evidence="1">
    <location>
        <begin position="1"/>
        <end position="59"/>
    </location>
</feature>
<dbReference type="VEuPathDB" id="FungiDB:sscle_14g100210"/>
<sequence length="153" mass="16799">MPPGDRWQTAHSSMFNGGFGGKRDTSSDSKRVGNKQQETATSSDNFAGAPHPSMDTMGDADDYYLADYAKTFSFQSSHPPSHHNYLPRSSRRFDPTNYQTHIQASQDLAASTGDNEFSVFTTTKFTELEISQAYFPGDGLDQASNVNDGVARI</sequence>
<name>A0A1D9QK32_SCLS1</name>
<dbReference type="Proteomes" id="UP000177798">
    <property type="component" value="Chromosome 14"/>
</dbReference>
<gene>
    <name evidence="2" type="ORF">sscle_14g100210</name>
</gene>
<dbReference type="EMBL" id="CP017827">
    <property type="protein sequence ID" value="APA15251.1"/>
    <property type="molecule type" value="Genomic_DNA"/>
</dbReference>
<accession>A0A1D9QK32</accession>
<feature type="region of interest" description="Disordered" evidence="1">
    <location>
        <begin position="74"/>
        <end position="97"/>
    </location>
</feature>
<feature type="compositionally biased region" description="Basic and acidic residues" evidence="1">
    <location>
        <begin position="21"/>
        <end position="31"/>
    </location>
</feature>
<reference evidence="3" key="1">
    <citation type="journal article" date="2017" name="Genome Biol. Evol.">
        <title>The complete genome sequence of the phytopathogenic fungus Sclerotinia sclerotiorum reveals insights into the genome architecture of broad host range pathogens.</title>
        <authorList>
            <person name="Derbyshire M."/>
            <person name="Denton-Giles M."/>
            <person name="Hegedus D."/>
            <person name="Seifbarghy S."/>
            <person name="Rollins J."/>
            <person name="van Kan J."/>
            <person name="Seidl M.F."/>
            <person name="Faino L."/>
            <person name="Mbengue M."/>
            <person name="Navaud O."/>
            <person name="Raffaele S."/>
            <person name="Hammond-Kosack K."/>
            <person name="Heard S."/>
            <person name="Oliver R."/>
        </authorList>
    </citation>
    <scope>NUCLEOTIDE SEQUENCE [LARGE SCALE GENOMIC DNA]</scope>
    <source>
        <strain evidence="3">ATCC 18683 / 1980 / Ss-1</strain>
    </source>
</reference>
<evidence type="ECO:0000313" key="3">
    <source>
        <dbReference type="Proteomes" id="UP000177798"/>
    </source>
</evidence>
<protein>
    <submittedName>
        <fullName evidence="2">Uncharacterized protein</fullName>
    </submittedName>
</protein>
<evidence type="ECO:0000313" key="2">
    <source>
        <dbReference type="EMBL" id="APA15251.1"/>
    </source>
</evidence>
<dbReference type="AlphaFoldDB" id="A0A1D9QK32"/>
<feature type="compositionally biased region" description="Polar residues" evidence="1">
    <location>
        <begin position="34"/>
        <end position="45"/>
    </location>
</feature>
<evidence type="ECO:0000256" key="1">
    <source>
        <dbReference type="SAM" id="MobiDB-lite"/>
    </source>
</evidence>
<organism evidence="2 3">
    <name type="scientific">Sclerotinia sclerotiorum (strain ATCC 18683 / 1980 / Ss-1)</name>
    <name type="common">White mold</name>
    <name type="synonym">Whetzelinia sclerotiorum</name>
    <dbReference type="NCBI Taxonomy" id="665079"/>
    <lineage>
        <taxon>Eukaryota</taxon>
        <taxon>Fungi</taxon>
        <taxon>Dikarya</taxon>
        <taxon>Ascomycota</taxon>
        <taxon>Pezizomycotina</taxon>
        <taxon>Leotiomycetes</taxon>
        <taxon>Helotiales</taxon>
        <taxon>Sclerotiniaceae</taxon>
        <taxon>Sclerotinia</taxon>
    </lineage>
</organism>